<evidence type="ECO:0000256" key="2">
    <source>
        <dbReference type="PROSITE-ProRule" id="PRU00335"/>
    </source>
</evidence>
<dbReference type="InterPro" id="IPR050109">
    <property type="entry name" value="HTH-type_TetR-like_transc_reg"/>
</dbReference>
<dbReference type="InterPro" id="IPR036271">
    <property type="entry name" value="Tet_transcr_reg_TetR-rel_C_sf"/>
</dbReference>
<comment type="caution">
    <text evidence="5">The sequence shown here is derived from an EMBL/GenBank/DDBJ whole genome shotgun (WGS) entry which is preliminary data.</text>
</comment>
<evidence type="ECO:0000256" key="1">
    <source>
        <dbReference type="ARBA" id="ARBA00023125"/>
    </source>
</evidence>
<gene>
    <name evidence="5" type="ORF">NN4_81760</name>
</gene>
<accession>A0A511MTY4</accession>
<reference evidence="5 6" key="1">
    <citation type="submission" date="2019-07" db="EMBL/GenBank/DDBJ databases">
        <title>Whole genome shotgun sequence of Nocardia ninae NBRC 108245.</title>
        <authorList>
            <person name="Hosoyama A."/>
            <person name="Uohara A."/>
            <person name="Ohji S."/>
            <person name="Ichikawa N."/>
        </authorList>
    </citation>
    <scope>NUCLEOTIDE SEQUENCE [LARGE SCALE GENOMIC DNA]</scope>
    <source>
        <strain evidence="5 6">NBRC 108245</strain>
    </source>
</reference>
<dbReference type="OrthoDB" id="4331447at2"/>
<dbReference type="Gene3D" id="1.10.357.10">
    <property type="entry name" value="Tetracycline Repressor, domain 2"/>
    <property type="match status" value="1"/>
</dbReference>
<sequence>MARREAEAKDGRSYGGLSREQRVAQRQTRLIDAALELFGTQGYAATSIERLCAEANVSTRSFYEDMGSREALLIALVNRITSHAVERALEALAETVGEPLSTRVVQGFGAYLAVTCQDHRSARVCYVEVVGVSAAVEEWRREQRRLLSALIISEAERAVERGETKPRRFDLFALAVIGAVNSLAQELVQSTLPGTVIGLDEICEEIAYFVNSGLAPT</sequence>
<protein>
    <submittedName>
        <fullName evidence="5">TetR family transcriptional regulator</fullName>
    </submittedName>
</protein>
<dbReference type="InterPro" id="IPR009057">
    <property type="entry name" value="Homeodomain-like_sf"/>
</dbReference>
<feature type="domain" description="HTH tetR-type" evidence="4">
    <location>
        <begin position="24"/>
        <end position="84"/>
    </location>
</feature>
<feature type="compositionally biased region" description="Basic and acidic residues" evidence="3">
    <location>
        <begin position="1"/>
        <end position="12"/>
    </location>
</feature>
<feature type="region of interest" description="Disordered" evidence="3">
    <location>
        <begin position="1"/>
        <end position="20"/>
    </location>
</feature>
<evidence type="ECO:0000313" key="6">
    <source>
        <dbReference type="Proteomes" id="UP000321424"/>
    </source>
</evidence>
<proteinExistence type="predicted"/>
<dbReference type="PANTHER" id="PTHR30055:SF226">
    <property type="entry name" value="HTH-TYPE TRANSCRIPTIONAL REGULATOR PKSA"/>
    <property type="match status" value="1"/>
</dbReference>
<dbReference type="PROSITE" id="PS50977">
    <property type="entry name" value="HTH_TETR_2"/>
    <property type="match status" value="1"/>
</dbReference>
<dbReference type="SUPFAM" id="SSF46689">
    <property type="entry name" value="Homeodomain-like"/>
    <property type="match status" value="1"/>
</dbReference>
<evidence type="ECO:0000313" key="5">
    <source>
        <dbReference type="EMBL" id="GEM43657.1"/>
    </source>
</evidence>
<keyword evidence="1 2" id="KW-0238">DNA-binding</keyword>
<dbReference type="PANTHER" id="PTHR30055">
    <property type="entry name" value="HTH-TYPE TRANSCRIPTIONAL REGULATOR RUTR"/>
    <property type="match status" value="1"/>
</dbReference>
<name>A0A511MTY4_9NOCA</name>
<dbReference type="GO" id="GO:0000976">
    <property type="term" value="F:transcription cis-regulatory region binding"/>
    <property type="evidence" value="ECO:0007669"/>
    <property type="project" value="TreeGrafter"/>
</dbReference>
<dbReference type="InterPro" id="IPR001647">
    <property type="entry name" value="HTH_TetR"/>
</dbReference>
<evidence type="ECO:0000256" key="3">
    <source>
        <dbReference type="SAM" id="MobiDB-lite"/>
    </source>
</evidence>
<organism evidence="5 6">
    <name type="scientific">Nocardia ninae NBRC 108245</name>
    <dbReference type="NCBI Taxonomy" id="1210091"/>
    <lineage>
        <taxon>Bacteria</taxon>
        <taxon>Bacillati</taxon>
        <taxon>Actinomycetota</taxon>
        <taxon>Actinomycetes</taxon>
        <taxon>Mycobacteriales</taxon>
        <taxon>Nocardiaceae</taxon>
        <taxon>Nocardia</taxon>
    </lineage>
</organism>
<dbReference type="EMBL" id="BJXA01000108">
    <property type="protein sequence ID" value="GEM43657.1"/>
    <property type="molecule type" value="Genomic_DNA"/>
</dbReference>
<keyword evidence="6" id="KW-1185">Reference proteome</keyword>
<dbReference type="Pfam" id="PF00440">
    <property type="entry name" value="TetR_N"/>
    <property type="match status" value="1"/>
</dbReference>
<evidence type="ECO:0000259" key="4">
    <source>
        <dbReference type="PROSITE" id="PS50977"/>
    </source>
</evidence>
<feature type="DNA-binding region" description="H-T-H motif" evidence="2">
    <location>
        <begin position="47"/>
        <end position="66"/>
    </location>
</feature>
<dbReference type="SUPFAM" id="SSF48498">
    <property type="entry name" value="Tetracyclin repressor-like, C-terminal domain"/>
    <property type="match status" value="1"/>
</dbReference>
<dbReference type="AlphaFoldDB" id="A0A511MTY4"/>
<dbReference type="PRINTS" id="PR00455">
    <property type="entry name" value="HTHTETR"/>
</dbReference>
<dbReference type="Proteomes" id="UP000321424">
    <property type="component" value="Unassembled WGS sequence"/>
</dbReference>
<dbReference type="GO" id="GO:0003700">
    <property type="term" value="F:DNA-binding transcription factor activity"/>
    <property type="evidence" value="ECO:0007669"/>
    <property type="project" value="TreeGrafter"/>
</dbReference>